<evidence type="ECO:0008006" key="3">
    <source>
        <dbReference type="Google" id="ProtNLM"/>
    </source>
</evidence>
<name>A0A498JGB4_MALDO</name>
<keyword evidence="2" id="KW-1185">Reference proteome</keyword>
<evidence type="ECO:0000313" key="2">
    <source>
        <dbReference type="Proteomes" id="UP000290289"/>
    </source>
</evidence>
<proteinExistence type="predicted"/>
<accession>A0A498JGB4</accession>
<dbReference type="EMBL" id="RDQH01000333">
    <property type="protein sequence ID" value="RXH94186.1"/>
    <property type="molecule type" value="Genomic_DNA"/>
</dbReference>
<reference evidence="1 2" key="1">
    <citation type="submission" date="2018-10" db="EMBL/GenBank/DDBJ databases">
        <title>A high-quality apple genome assembly.</title>
        <authorList>
            <person name="Hu J."/>
        </authorList>
    </citation>
    <scope>NUCLEOTIDE SEQUENCE [LARGE SCALE GENOMIC DNA]</scope>
    <source>
        <strain evidence="2">cv. HFTH1</strain>
        <tissue evidence="1">Young leaf</tissue>
    </source>
</reference>
<comment type="caution">
    <text evidence="1">The sequence shown here is derived from an EMBL/GenBank/DDBJ whole genome shotgun (WGS) entry which is preliminary data.</text>
</comment>
<dbReference type="Proteomes" id="UP000290289">
    <property type="component" value="Chromosome 7"/>
</dbReference>
<protein>
    <recommendedName>
        <fullName evidence="3">S-locus receptor kinase C-terminal domain-containing protein</fullName>
    </recommendedName>
</protein>
<evidence type="ECO:0000313" key="1">
    <source>
        <dbReference type="EMBL" id="RXH94186.1"/>
    </source>
</evidence>
<dbReference type="AlphaFoldDB" id="A0A498JGB4"/>
<gene>
    <name evidence="1" type="ORF">DVH24_023870</name>
</gene>
<sequence length="94" mass="10680">MARRSIPEFLQQDANHRPTMSSVALMLKSETAKSIQTRATGLLCRKIHHSPTSNKCSWLVSANGLTIPEDVRRREFDGRRWLARSTQATVTNCR</sequence>
<organism evidence="1 2">
    <name type="scientific">Malus domestica</name>
    <name type="common">Apple</name>
    <name type="synonym">Pyrus malus</name>
    <dbReference type="NCBI Taxonomy" id="3750"/>
    <lineage>
        <taxon>Eukaryota</taxon>
        <taxon>Viridiplantae</taxon>
        <taxon>Streptophyta</taxon>
        <taxon>Embryophyta</taxon>
        <taxon>Tracheophyta</taxon>
        <taxon>Spermatophyta</taxon>
        <taxon>Magnoliopsida</taxon>
        <taxon>eudicotyledons</taxon>
        <taxon>Gunneridae</taxon>
        <taxon>Pentapetalae</taxon>
        <taxon>rosids</taxon>
        <taxon>fabids</taxon>
        <taxon>Rosales</taxon>
        <taxon>Rosaceae</taxon>
        <taxon>Amygdaloideae</taxon>
        <taxon>Maleae</taxon>
        <taxon>Malus</taxon>
    </lineage>
</organism>